<organism evidence="3">
    <name type="scientific">Phaeocystis cordata</name>
    <dbReference type="NCBI Taxonomy" id="118079"/>
    <lineage>
        <taxon>Eukaryota</taxon>
        <taxon>Haptista</taxon>
        <taxon>Haptophyta</taxon>
        <taxon>Prymnesiophyceae</taxon>
        <taxon>Phaeocystales</taxon>
        <taxon>Phaeocystaceae</taxon>
        <taxon>Phaeocystis</taxon>
    </lineage>
</organism>
<keyword evidence="2" id="KW-0472">Membrane</keyword>
<accession>A0A7S1HQH6</accession>
<proteinExistence type="predicted"/>
<dbReference type="AlphaFoldDB" id="A0A7S1HQH6"/>
<keyword evidence="2" id="KW-1133">Transmembrane helix</keyword>
<evidence type="ECO:0000313" key="3">
    <source>
        <dbReference type="EMBL" id="CAD8988118.1"/>
    </source>
</evidence>
<evidence type="ECO:0000256" key="2">
    <source>
        <dbReference type="SAM" id="Phobius"/>
    </source>
</evidence>
<protein>
    <submittedName>
        <fullName evidence="3">Uncharacterized protein</fullName>
    </submittedName>
</protein>
<gene>
    <name evidence="3" type="ORF">PCOR1465_LOCUS907</name>
</gene>
<dbReference type="EMBL" id="HBFZ01001355">
    <property type="protein sequence ID" value="CAD8988118.1"/>
    <property type="molecule type" value="Transcribed_RNA"/>
</dbReference>
<name>A0A7S1HQH6_9EUKA</name>
<sequence>MDTYKNPMGADDSPSSGLTRSYTRSSKHELLKQIRDAVNPNQRWHNRILIAQAALVTTAVVLLVIFAILAQIEILALNEAAEDEIIPNLDSIIGSLKGIEQGVNASYEATLYMPLLLDMNRMSKELEGNLSITVQAMTNSPILSGAMPFG</sequence>
<feature type="transmembrane region" description="Helical" evidence="2">
    <location>
        <begin position="48"/>
        <end position="69"/>
    </location>
</feature>
<reference evidence="3" key="1">
    <citation type="submission" date="2021-01" db="EMBL/GenBank/DDBJ databases">
        <authorList>
            <person name="Corre E."/>
            <person name="Pelletier E."/>
            <person name="Niang G."/>
            <person name="Scheremetjew M."/>
            <person name="Finn R."/>
            <person name="Kale V."/>
            <person name="Holt S."/>
            <person name="Cochrane G."/>
            <person name="Meng A."/>
            <person name="Brown T."/>
            <person name="Cohen L."/>
        </authorList>
    </citation>
    <scope>NUCLEOTIDE SEQUENCE</scope>
    <source>
        <strain evidence="3">RCC1383</strain>
    </source>
</reference>
<feature type="region of interest" description="Disordered" evidence="1">
    <location>
        <begin position="1"/>
        <end position="22"/>
    </location>
</feature>
<feature type="compositionally biased region" description="Polar residues" evidence="1">
    <location>
        <begin position="13"/>
        <end position="22"/>
    </location>
</feature>
<evidence type="ECO:0000256" key="1">
    <source>
        <dbReference type="SAM" id="MobiDB-lite"/>
    </source>
</evidence>
<keyword evidence="2" id="KW-0812">Transmembrane</keyword>